<gene>
    <name evidence="9" type="ORF">AAG570_005777</name>
</gene>
<evidence type="ECO:0000313" key="10">
    <source>
        <dbReference type="Proteomes" id="UP001558652"/>
    </source>
</evidence>
<dbReference type="EC" id="2.3.2.27" evidence="2"/>
<evidence type="ECO:0000313" key="9">
    <source>
        <dbReference type="EMBL" id="KAL1116282.1"/>
    </source>
</evidence>
<keyword evidence="6" id="KW-0833">Ubl conjugation pathway</keyword>
<evidence type="ECO:0000256" key="8">
    <source>
        <dbReference type="SAM" id="MobiDB-lite"/>
    </source>
</evidence>
<feature type="region of interest" description="Disordered" evidence="8">
    <location>
        <begin position="1"/>
        <end position="147"/>
    </location>
</feature>
<dbReference type="Proteomes" id="UP001558652">
    <property type="component" value="Unassembled WGS sequence"/>
</dbReference>
<accession>A0ABD0XYE8</accession>
<evidence type="ECO:0000256" key="5">
    <source>
        <dbReference type="ARBA" id="ARBA00022771"/>
    </source>
</evidence>
<comment type="caution">
    <text evidence="9">The sequence shown here is derived from an EMBL/GenBank/DDBJ whole genome shotgun (WGS) entry which is preliminary data.</text>
</comment>
<feature type="compositionally biased region" description="Polar residues" evidence="8">
    <location>
        <begin position="16"/>
        <end position="28"/>
    </location>
</feature>
<reference evidence="9 10" key="1">
    <citation type="submission" date="2024-07" db="EMBL/GenBank/DDBJ databases">
        <title>Chromosome-level genome assembly of the water stick insect Ranatra chinensis (Heteroptera: Nepidae).</title>
        <authorList>
            <person name="Liu X."/>
        </authorList>
    </citation>
    <scope>NUCLEOTIDE SEQUENCE [LARGE SCALE GENOMIC DNA]</scope>
    <source>
        <strain evidence="9">Cailab_2021Rc</strain>
        <tissue evidence="9">Muscle</tissue>
    </source>
</reference>
<keyword evidence="3" id="KW-0808">Transferase</keyword>
<dbReference type="AlphaFoldDB" id="A0ABD0XYE8"/>
<keyword evidence="4" id="KW-0479">Metal-binding</keyword>
<feature type="non-terminal residue" evidence="9">
    <location>
        <position position="1"/>
    </location>
</feature>
<dbReference type="GO" id="GO:0008270">
    <property type="term" value="F:zinc ion binding"/>
    <property type="evidence" value="ECO:0007669"/>
    <property type="project" value="UniProtKB-KW"/>
</dbReference>
<keyword evidence="5" id="KW-0863">Zinc-finger</keyword>
<name>A0ABD0XYE8_9HEMI</name>
<keyword evidence="10" id="KW-1185">Reference proteome</keyword>
<sequence>GRDRESEAGPSRIETRQNGAHGSGTRNKQPQHLRTRRKTYNHSRVNPPSPPAPGKKVPVQVVDLTQESDEEMVFGGQGVGLSPPPPAVTHGQGGGASAPPPGFAASRGPPPPLIRFRLPCRYQGSGGGGGGGGTAAGPEPPPPPPPEAPLYVPPCIHTHAPPPHNPWQMAAAPPPPPPPHHLLYTSPTVTDNTGMVVGGSVGYLPPRLYPVHHRLWQSQHRMQEMHRRRLDHHLQSLRHRELLLDSYHQGHGPPHLQFGHAPPPHHPHQPPLPPPQQPTVYSRPEVPHPPIHPPTVMMAATGEPVEAMVPPPPPPMQTEIVVQSTSPGEPPHQHVHHYVHHYHQPGRMHHLHISIGPTVSGGTSRPQELVFPPVLPPELMSFPLWTRHMTRLEDIMRVAEHRRLATANRGASQDTIERFTFPHKYKRMKRTTDDMEDNTEKCTICLSEFEDLEDVR</sequence>
<evidence type="ECO:0000256" key="4">
    <source>
        <dbReference type="ARBA" id="ARBA00022723"/>
    </source>
</evidence>
<evidence type="ECO:0000256" key="7">
    <source>
        <dbReference type="ARBA" id="ARBA00022833"/>
    </source>
</evidence>
<dbReference type="EMBL" id="JBFDAA010000018">
    <property type="protein sequence ID" value="KAL1116282.1"/>
    <property type="molecule type" value="Genomic_DNA"/>
</dbReference>
<comment type="catalytic activity">
    <reaction evidence="1">
        <text>S-ubiquitinyl-[E2 ubiquitin-conjugating enzyme]-L-cysteine + [acceptor protein]-L-lysine = [E2 ubiquitin-conjugating enzyme]-L-cysteine + N(6)-ubiquitinyl-[acceptor protein]-L-lysine.</text>
        <dbReference type="EC" id="2.3.2.27"/>
    </reaction>
</comment>
<dbReference type="PANTHER" id="PTHR22937:SF65">
    <property type="entry name" value="E3 UBIQUITIN-PROTEIN LIGASE ARK2C"/>
    <property type="match status" value="1"/>
</dbReference>
<feature type="region of interest" description="Disordered" evidence="8">
    <location>
        <begin position="247"/>
        <end position="297"/>
    </location>
</feature>
<proteinExistence type="predicted"/>
<feature type="compositionally biased region" description="Pro residues" evidence="8">
    <location>
        <begin position="138"/>
        <end position="147"/>
    </location>
</feature>
<dbReference type="GO" id="GO:0061630">
    <property type="term" value="F:ubiquitin protein ligase activity"/>
    <property type="evidence" value="ECO:0007669"/>
    <property type="project" value="UniProtKB-EC"/>
</dbReference>
<evidence type="ECO:0000256" key="3">
    <source>
        <dbReference type="ARBA" id="ARBA00022679"/>
    </source>
</evidence>
<organism evidence="9 10">
    <name type="scientific">Ranatra chinensis</name>
    <dbReference type="NCBI Taxonomy" id="642074"/>
    <lineage>
        <taxon>Eukaryota</taxon>
        <taxon>Metazoa</taxon>
        <taxon>Ecdysozoa</taxon>
        <taxon>Arthropoda</taxon>
        <taxon>Hexapoda</taxon>
        <taxon>Insecta</taxon>
        <taxon>Pterygota</taxon>
        <taxon>Neoptera</taxon>
        <taxon>Paraneoptera</taxon>
        <taxon>Hemiptera</taxon>
        <taxon>Heteroptera</taxon>
        <taxon>Panheteroptera</taxon>
        <taxon>Nepomorpha</taxon>
        <taxon>Nepidae</taxon>
        <taxon>Ranatrinae</taxon>
        <taxon>Ranatra</taxon>
    </lineage>
</organism>
<evidence type="ECO:0000256" key="1">
    <source>
        <dbReference type="ARBA" id="ARBA00000900"/>
    </source>
</evidence>
<feature type="compositionally biased region" description="Basic residues" evidence="8">
    <location>
        <begin position="29"/>
        <end position="41"/>
    </location>
</feature>
<evidence type="ECO:0000256" key="6">
    <source>
        <dbReference type="ARBA" id="ARBA00022786"/>
    </source>
</evidence>
<protein>
    <recommendedName>
        <fullName evidence="2">RING-type E3 ubiquitin transferase</fullName>
        <ecNumber evidence="2">2.3.2.27</ecNumber>
    </recommendedName>
</protein>
<dbReference type="PANTHER" id="PTHR22937">
    <property type="entry name" value="E3 UBIQUITIN-PROTEIN LIGASE RNF165"/>
    <property type="match status" value="1"/>
</dbReference>
<dbReference type="InterPro" id="IPR045191">
    <property type="entry name" value="MBR1/2-like"/>
</dbReference>
<evidence type="ECO:0000256" key="2">
    <source>
        <dbReference type="ARBA" id="ARBA00012483"/>
    </source>
</evidence>
<keyword evidence="7" id="KW-0862">Zinc</keyword>
<feature type="compositionally biased region" description="Pro residues" evidence="8">
    <location>
        <begin position="98"/>
        <end position="113"/>
    </location>
</feature>
<feature type="compositionally biased region" description="Gly residues" evidence="8">
    <location>
        <begin position="124"/>
        <end position="135"/>
    </location>
</feature>